<proteinExistence type="predicted"/>
<sequence length="45" mass="5401">MKKKQDYKLSYESDGKMGKEMKRQTKDKTESKDEKMFFNTTQSSE</sequence>
<dbReference type="AlphaFoldDB" id="A0A1G8XGP8"/>
<organism evidence="2 3">
    <name type="scientific">Sediminibacillus albus</name>
    <dbReference type="NCBI Taxonomy" id="407036"/>
    <lineage>
        <taxon>Bacteria</taxon>
        <taxon>Bacillati</taxon>
        <taxon>Bacillota</taxon>
        <taxon>Bacilli</taxon>
        <taxon>Bacillales</taxon>
        <taxon>Bacillaceae</taxon>
        <taxon>Sediminibacillus</taxon>
    </lineage>
</organism>
<evidence type="ECO:0000313" key="3">
    <source>
        <dbReference type="Proteomes" id="UP000198694"/>
    </source>
</evidence>
<dbReference type="Proteomes" id="UP000198694">
    <property type="component" value="Unassembled WGS sequence"/>
</dbReference>
<gene>
    <name evidence="2" type="ORF">SAMN05216243_1356</name>
</gene>
<evidence type="ECO:0000256" key="1">
    <source>
        <dbReference type="SAM" id="MobiDB-lite"/>
    </source>
</evidence>
<protein>
    <submittedName>
        <fullName evidence="2">Uncharacterized protein</fullName>
    </submittedName>
</protein>
<feature type="region of interest" description="Disordered" evidence="1">
    <location>
        <begin position="1"/>
        <end position="45"/>
    </location>
</feature>
<dbReference type="RefSeq" id="WP_175559258.1">
    <property type="nucleotide sequence ID" value="NZ_FNFL01000001.1"/>
</dbReference>
<reference evidence="2 3" key="1">
    <citation type="submission" date="2016-10" db="EMBL/GenBank/DDBJ databases">
        <authorList>
            <person name="de Groot N.N."/>
        </authorList>
    </citation>
    <scope>NUCLEOTIDE SEQUENCE [LARGE SCALE GENOMIC DNA]</scope>
    <source>
        <strain evidence="2 3">CGMCC 1.6502</strain>
    </source>
</reference>
<evidence type="ECO:0000313" key="2">
    <source>
        <dbReference type="EMBL" id="SDJ89768.1"/>
    </source>
</evidence>
<accession>A0A1G8XGP8</accession>
<dbReference type="EMBL" id="FNFL01000001">
    <property type="protein sequence ID" value="SDJ89768.1"/>
    <property type="molecule type" value="Genomic_DNA"/>
</dbReference>
<name>A0A1G8XGP8_9BACI</name>
<feature type="compositionally biased region" description="Basic and acidic residues" evidence="1">
    <location>
        <begin position="1"/>
        <end position="36"/>
    </location>
</feature>
<dbReference type="STRING" id="407036.SAMN05216243_1356"/>
<keyword evidence="3" id="KW-1185">Reference proteome</keyword>